<evidence type="ECO:0000313" key="3">
    <source>
        <dbReference type="EMBL" id="QER39221.1"/>
    </source>
</evidence>
<dbReference type="KEGG" id="asue:F2A31_05690"/>
<proteinExistence type="predicted"/>
<accession>A0A5P1UQL6</accession>
<dbReference type="RefSeq" id="WP_150025556.1">
    <property type="nucleotide sequence ID" value="NZ_CP043909.1"/>
</dbReference>
<evidence type="ECO:0000256" key="1">
    <source>
        <dbReference type="SAM" id="SignalP"/>
    </source>
</evidence>
<dbReference type="EMBL" id="CP043909">
    <property type="protein sequence ID" value="QER39221.1"/>
    <property type="molecule type" value="Genomic_DNA"/>
</dbReference>
<keyword evidence="4" id="KW-1185">Reference proteome</keyword>
<evidence type="ECO:0000259" key="2">
    <source>
        <dbReference type="Pfam" id="PF25642"/>
    </source>
</evidence>
<feature type="chain" id="PRO_5024956583" description="DUF7944 domain-containing protein" evidence="1">
    <location>
        <begin position="26"/>
        <end position="123"/>
    </location>
</feature>
<sequence length="123" mass="13572">MRHLSKFIRIIGVSFSLFTAQAIFAEAISVQEADALIKDDIANAQVLIEMCPKLIGKNAKFDQNINQIIASYLEGYSNQSASLQSLQTDSDFKISLKEARAAAKEIDQAEQKSVCEDVLNFEG</sequence>
<keyword evidence="1" id="KW-0732">Signal</keyword>
<gene>
    <name evidence="3" type="ORF">F2A31_05690</name>
</gene>
<organism evidence="3 4">
    <name type="scientific">Acinetobacter suaedae</name>
    <dbReference type="NCBI Taxonomy" id="2609668"/>
    <lineage>
        <taxon>Bacteria</taxon>
        <taxon>Pseudomonadati</taxon>
        <taxon>Pseudomonadota</taxon>
        <taxon>Gammaproteobacteria</taxon>
        <taxon>Moraxellales</taxon>
        <taxon>Moraxellaceae</taxon>
        <taxon>Acinetobacter</taxon>
    </lineage>
</organism>
<name>A0A5P1UQL6_9GAMM</name>
<dbReference type="Pfam" id="PF25642">
    <property type="entry name" value="DUF7944"/>
    <property type="match status" value="1"/>
</dbReference>
<dbReference type="Proteomes" id="UP000325177">
    <property type="component" value="Chromosome"/>
</dbReference>
<feature type="domain" description="DUF7944" evidence="2">
    <location>
        <begin position="38"/>
        <end position="118"/>
    </location>
</feature>
<dbReference type="AlphaFoldDB" id="A0A5P1UQL6"/>
<protein>
    <recommendedName>
        <fullName evidence="2">DUF7944 domain-containing protein</fullName>
    </recommendedName>
</protein>
<reference evidence="3 4" key="1">
    <citation type="submission" date="2019-09" db="EMBL/GenBank/DDBJ databases">
        <title>Acinetobacter sp. C16S1 isolated from saline soil.</title>
        <authorList>
            <person name="Xu L."/>
            <person name="Sun J.-Q."/>
        </authorList>
    </citation>
    <scope>NUCLEOTIDE SEQUENCE [LARGE SCALE GENOMIC DNA]</scope>
    <source>
        <strain evidence="3 4">C16S1</strain>
    </source>
</reference>
<feature type="signal peptide" evidence="1">
    <location>
        <begin position="1"/>
        <end position="25"/>
    </location>
</feature>
<dbReference type="InterPro" id="IPR057704">
    <property type="entry name" value="DUF7944"/>
</dbReference>
<dbReference type="NCBIfam" id="NF047330">
    <property type="entry name" value="MCR_0457_fam"/>
    <property type="match status" value="1"/>
</dbReference>
<evidence type="ECO:0000313" key="4">
    <source>
        <dbReference type="Proteomes" id="UP000325177"/>
    </source>
</evidence>